<evidence type="ECO:0000313" key="12">
    <source>
        <dbReference type="Proteomes" id="UP000050501"/>
    </source>
</evidence>
<dbReference type="GO" id="GO:0009116">
    <property type="term" value="P:nucleoside metabolic process"/>
    <property type="evidence" value="ECO:0007669"/>
    <property type="project" value="InterPro"/>
</dbReference>
<dbReference type="GO" id="GO:0004731">
    <property type="term" value="F:purine-nucleoside phosphorylase activity"/>
    <property type="evidence" value="ECO:0007669"/>
    <property type="project" value="UniProtKB-EC"/>
</dbReference>
<dbReference type="InterPro" id="IPR000845">
    <property type="entry name" value="Nucleoside_phosphorylase_d"/>
</dbReference>
<evidence type="ECO:0000256" key="2">
    <source>
        <dbReference type="ARBA" id="ARBA00005058"/>
    </source>
</evidence>
<evidence type="ECO:0000256" key="4">
    <source>
        <dbReference type="ARBA" id="ARBA00011233"/>
    </source>
</evidence>
<evidence type="ECO:0000313" key="10">
    <source>
        <dbReference type="EMBL" id="GAP19312.1"/>
    </source>
</evidence>
<dbReference type="RefSeq" id="WP_062419599.1">
    <property type="nucleotide sequence ID" value="NZ_BBXZ01000172.1"/>
</dbReference>
<dbReference type="InterPro" id="IPR035994">
    <property type="entry name" value="Nucleoside_phosphorylase_sf"/>
</dbReference>
<keyword evidence="5 8" id="KW-0328">Glycosyltransferase</keyword>
<organism evidence="10">
    <name type="scientific">Levilinea saccharolytica</name>
    <dbReference type="NCBI Taxonomy" id="229921"/>
    <lineage>
        <taxon>Bacteria</taxon>
        <taxon>Bacillati</taxon>
        <taxon>Chloroflexota</taxon>
        <taxon>Anaerolineae</taxon>
        <taxon>Anaerolineales</taxon>
        <taxon>Anaerolineaceae</taxon>
        <taxon>Levilinea</taxon>
    </lineage>
</organism>
<sequence length="291" mass="31891">MDTKAQFGDTFGPSLLWRERRKEAAAYIRTRTSFVPEIGIILGSGLGAIASEIQNATVIPYKDIPYFPQSTVMGHASELILGELEGKKIVAMNGRFHFYEGYTMQQIAFPVWVMRTLGTQVLIATNAAGGINRSFSPGDLMIIVDHINLLWDNPLIGPNDDELGVRFPAMGLAYPWDMIELAQAAADKENIPVKRGVYVATQGPVYTTRAEGELYRLMRADAVGMSTVPEIIAATHAGMRTLGISCITDASKDPKAGPAGVLTHEEVVEVANRTKPKFIRLMKAILREINL</sequence>
<dbReference type="PATRIC" id="fig|229921.5.peg.500"/>
<dbReference type="PANTHER" id="PTHR11904:SF9">
    <property type="entry name" value="PURINE NUCLEOSIDE PHOSPHORYLASE-RELATED"/>
    <property type="match status" value="1"/>
</dbReference>
<reference evidence="10" key="1">
    <citation type="journal article" date="2015" name="Genome Announc.">
        <title>Draft Genome Sequences of Anaerolinea thermolimosa IMO-1, Bellilinea caldifistulae GOMI-1, Leptolinea tardivitalis YMTK-2, Levilinea saccharolytica KIBI-1, Longilinea arvoryzae KOME-1, Previously Described as Members of the Class Anaerolineae (Chloroflexi).</title>
        <authorList>
            <person name="Matsuura N."/>
            <person name="Tourlousse M.D."/>
            <person name="Ohashi A."/>
            <person name="Hugenholtz P."/>
            <person name="Sekiguchi Y."/>
        </authorList>
    </citation>
    <scope>NUCLEOTIDE SEQUENCE</scope>
    <source>
        <strain evidence="10">KIBI-1</strain>
    </source>
</reference>
<keyword evidence="6 8" id="KW-0808">Transferase</keyword>
<evidence type="ECO:0000256" key="8">
    <source>
        <dbReference type="PIRNR" id="PIRNR000477"/>
    </source>
</evidence>
<dbReference type="InterPro" id="IPR011270">
    <property type="entry name" value="Pur_Nuc_Pase_Ino/Guo-sp"/>
</dbReference>
<evidence type="ECO:0000259" key="9">
    <source>
        <dbReference type="Pfam" id="PF01048"/>
    </source>
</evidence>
<evidence type="ECO:0000256" key="3">
    <source>
        <dbReference type="ARBA" id="ARBA00006751"/>
    </source>
</evidence>
<comment type="catalytic activity">
    <reaction evidence="7">
        <text>a purine 2'-deoxy-D-ribonucleoside + phosphate = a purine nucleobase + 2-deoxy-alpha-D-ribose 1-phosphate</text>
        <dbReference type="Rhea" id="RHEA:36431"/>
        <dbReference type="ChEBI" id="CHEBI:26386"/>
        <dbReference type="ChEBI" id="CHEBI:43474"/>
        <dbReference type="ChEBI" id="CHEBI:57259"/>
        <dbReference type="ChEBI" id="CHEBI:142361"/>
        <dbReference type="EC" id="2.4.2.1"/>
    </reaction>
</comment>
<accession>A0A0M8JQ72</accession>
<dbReference type="OrthoDB" id="1523230at2"/>
<evidence type="ECO:0000256" key="1">
    <source>
        <dbReference type="ARBA" id="ARBA00002678"/>
    </source>
</evidence>
<evidence type="ECO:0000256" key="5">
    <source>
        <dbReference type="ARBA" id="ARBA00022676"/>
    </source>
</evidence>
<dbReference type="PIRSF" id="PIRSF000477">
    <property type="entry name" value="PurNPase"/>
    <property type="match status" value="1"/>
</dbReference>
<dbReference type="GO" id="GO:0005737">
    <property type="term" value="C:cytoplasm"/>
    <property type="evidence" value="ECO:0007669"/>
    <property type="project" value="TreeGrafter"/>
</dbReference>
<protein>
    <recommendedName>
        <fullName evidence="8">Purine nucleoside phosphorylase</fullName>
        <ecNumber evidence="8">2.4.2.1</ecNumber>
    </recommendedName>
    <alternativeName>
        <fullName evidence="8">Inosine-guanosine phosphorylase</fullName>
    </alternativeName>
</protein>
<comment type="pathway">
    <text evidence="2 8">Purine metabolism; purine nucleoside salvage.</text>
</comment>
<dbReference type="AlphaFoldDB" id="A0A0M8JQ72"/>
<proteinExistence type="inferred from homology"/>
<dbReference type="NCBIfam" id="NF006054">
    <property type="entry name" value="PRK08202.1"/>
    <property type="match status" value="1"/>
</dbReference>
<dbReference type="Pfam" id="PF01048">
    <property type="entry name" value="PNP_UDP_1"/>
    <property type="match status" value="1"/>
</dbReference>
<dbReference type="SUPFAM" id="SSF53167">
    <property type="entry name" value="Purine and uridine phosphorylases"/>
    <property type="match status" value="1"/>
</dbReference>
<dbReference type="PROSITE" id="PS01240">
    <property type="entry name" value="PNP_MTAP_2"/>
    <property type="match status" value="1"/>
</dbReference>
<dbReference type="Proteomes" id="UP000050501">
    <property type="component" value="Unassembled WGS sequence"/>
</dbReference>
<dbReference type="NCBIfam" id="TIGR01700">
    <property type="entry name" value="PNPH"/>
    <property type="match status" value="1"/>
</dbReference>
<dbReference type="NCBIfam" id="TIGR01697">
    <property type="entry name" value="PNPH-PUNA-XAPA"/>
    <property type="match status" value="1"/>
</dbReference>
<dbReference type="UniPathway" id="UPA00606"/>
<dbReference type="EC" id="2.4.2.1" evidence="8"/>
<dbReference type="EMBL" id="LGCM01000038">
    <property type="protein sequence ID" value="KPL80914.1"/>
    <property type="molecule type" value="Genomic_DNA"/>
</dbReference>
<dbReference type="PANTHER" id="PTHR11904">
    <property type="entry name" value="METHYLTHIOADENOSINE/PURINE NUCLEOSIDE PHOSPHORYLASE"/>
    <property type="match status" value="1"/>
</dbReference>
<dbReference type="InterPro" id="IPR018099">
    <property type="entry name" value="Purine_phosphorylase-2_CS"/>
</dbReference>
<comment type="similarity">
    <text evidence="3 8">Belongs to the PNP/MTAP phosphorylase family.</text>
</comment>
<comment type="function">
    <text evidence="1">The purine nucleoside phosphorylases catalyze the phosphorolytic breakdown of the N-glycosidic bond in the beta-(deoxy)ribonucleoside molecules, with the formation of the corresponding free purine bases and pentose-1-phosphate. Cleaves guanosine, inosine, 2'-deoxyguanosine and 2'-deoxyinosine.</text>
</comment>
<dbReference type="CDD" id="cd09009">
    <property type="entry name" value="PNP-EcPNPII_like"/>
    <property type="match status" value="1"/>
</dbReference>
<dbReference type="STRING" id="229921.ADN01_10490"/>
<reference evidence="11 12" key="2">
    <citation type="submission" date="2015-07" db="EMBL/GenBank/DDBJ databases">
        <title>Genome sequence of Levilinea saccharolytica DSM 16555.</title>
        <authorList>
            <person name="Hemp J."/>
            <person name="Ward L.M."/>
            <person name="Pace L.A."/>
            <person name="Fischer W.W."/>
        </authorList>
    </citation>
    <scope>NUCLEOTIDE SEQUENCE [LARGE SCALE GENOMIC DNA]</scope>
    <source>
        <strain evidence="11 12">KIBI-1</strain>
    </source>
</reference>
<name>A0A0M8JQ72_9CHLR</name>
<gene>
    <name evidence="11" type="ORF">ADN01_10490</name>
    <name evidence="10" type="ORF">LSAC_03214</name>
</gene>
<evidence type="ECO:0000256" key="6">
    <source>
        <dbReference type="ARBA" id="ARBA00022679"/>
    </source>
</evidence>
<feature type="domain" description="Nucleoside phosphorylase" evidence="9">
    <location>
        <begin position="37"/>
        <end position="287"/>
    </location>
</feature>
<evidence type="ECO:0000256" key="7">
    <source>
        <dbReference type="ARBA" id="ARBA00048556"/>
    </source>
</evidence>
<dbReference type="EMBL" id="DF967975">
    <property type="protein sequence ID" value="GAP19312.1"/>
    <property type="molecule type" value="Genomic_DNA"/>
</dbReference>
<keyword evidence="12" id="KW-1185">Reference proteome</keyword>
<evidence type="ECO:0000313" key="11">
    <source>
        <dbReference type="EMBL" id="KPL80914.1"/>
    </source>
</evidence>
<dbReference type="Gene3D" id="3.40.50.1580">
    <property type="entry name" value="Nucleoside phosphorylase domain"/>
    <property type="match status" value="1"/>
</dbReference>
<dbReference type="InterPro" id="IPR011268">
    <property type="entry name" value="Purine_phosphorylase"/>
</dbReference>
<comment type="subunit">
    <text evidence="4">Homotrimer.</text>
</comment>